<evidence type="ECO:0000313" key="1">
    <source>
        <dbReference type="EMBL" id="SNX59194.1"/>
    </source>
</evidence>
<dbReference type="EMBL" id="LT907782">
    <property type="protein sequence ID" value="SNX59194.1"/>
    <property type="molecule type" value="Genomic_DNA"/>
</dbReference>
<dbReference type="OrthoDB" id="8892167at2"/>
<organism evidence="1 2">
    <name type="scientific">Nitrosomonas ureae</name>
    <dbReference type="NCBI Taxonomy" id="44577"/>
    <lineage>
        <taxon>Bacteria</taxon>
        <taxon>Pseudomonadati</taxon>
        <taxon>Pseudomonadota</taxon>
        <taxon>Betaproteobacteria</taxon>
        <taxon>Nitrosomonadales</taxon>
        <taxon>Nitrosomonadaceae</taxon>
        <taxon>Nitrosomonas</taxon>
    </lineage>
</organism>
<dbReference type="Proteomes" id="UP000242498">
    <property type="component" value="Chromosome I"/>
</dbReference>
<reference evidence="1 2" key="1">
    <citation type="submission" date="2017-08" db="EMBL/GenBank/DDBJ databases">
        <authorList>
            <person name="de Groot N.N."/>
        </authorList>
    </citation>
    <scope>NUCLEOTIDE SEQUENCE [LARGE SCALE GENOMIC DNA]</scope>
    <source>
        <strain evidence="1 2">Nm15</strain>
    </source>
</reference>
<dbReference type="RefSeq" id="WP_096291975.1">
    <property type="nucleotide sequence ID" value="NZ_LT907782.1"/>
</dbReference>
<accession>A0A285BV85</accession>
<proteinExistence type="predicted"/>
<name>A0A285BV85_9PROT</name>
<protein>
    <submittedName>
        <fullName evidence="1">Uncharacterized protein</fullName>
    </submittedName>
</protein>
<dbReference type="AlphaFoldDB" id="A0A285BV85"/>
<gene>
    <name evidence="1" type="ORF">SAMN06296273_0633</name>
</gene>
<evidence type="ECO:0000313" key="2">
    <source>
        <dbReference type="Proteomes" id="UP000242498"/>
    </source>
</evidence>
<sequence>MNETHYANGITAQNLRAILELWEQMVPEIEETMQTIIEINDKLFDKESDSFGWCHLYELPVKDHINFNFPVLLQQDQMVAWRKQITESPGKIIALPDVAKQVDDHFETRDSLTEEEIEALRPFLHDYCAYFYSIQYSLLCLLYHGCFLNELIDRVRSGNDEALFDAIRIDPTIIGCQTVSDRISKARRLRDDVFLDKLRKTQSGVTAKLKQANFQQMRLILRILSEAGATRLSNDQLYRLFVEELKLYTANSAGGGVEKSLRKFANTYMKQYATT</sequence>